<proteinExistence type="predicted"/>
<dbReference type="AlphaFoldDB" id="A0A6L5Z348"/>
<sequence>MAEVLLLQESPNPPFAISLTNHGAEHCIVLEDRWIVADEDVLQSVKGILSSRISSPVILLNACGSLRLGDSCVPKKYSVAAALAESGANVIGPMRIVPIFPGLASLFSTLILSGEPLGRIVNALNFHIEEAYGERGAYHLLGDPTFALGSDTVVALLPKEPKSYTQDICPVQKSVAALEACINLFEVLDRCGAWDAGSKAAMESVFEAHRTGVLSTRAKHAILDSPDSVTILKDYLDGAVSHFSTTLVDLVSTCIGAGQWIGSLYAQFSAERDGSWGACARCSDEAITIRFKPFGLGGGHFSRTECDRCGTTIDKIGNHVVDELISVNVTPTELEIFLPKRRVDGIARVLIHRGGLDKGVHWPEEGGIIAFPRDHLGIHGRVTIVALCVSGAELTALYHTIFVPKFLS</sequence>
<evidence type="ECO:0000313" key="2">
    <source>
        <dbReference type="Proteomes" id="UP000474957"/>
    </source>
</evidence>
<name>A0A6L5Z348_9RHOB</name>
<keyword evidence="2" id="KW-1185">Reference proteome</keyword>
<dbReference type="EMBL" id="WIND01000010">
    <property type="protein sequence ID" value="MSU90500.1"/>
    <property type="molecule type" value="Genomic_DNA"/>
</dbReference>
<dbReference type="Proteomes" id="UP000474957">
    <property type="component" value="Unassembled WGS sequence"/>
</dbReference>
<comment type="caution">
    <text evidence="1">The sequence shown here is derived from an EMBL/GenBank/DDBJ whole genome shotgun (WGS) entry which is preliminary data.</text>
</comment>
<gene>
    <name evidence="1" type="ORF">GE300_12865</name>
</gene>
<protein>
    <submittedName>
        <fullName evidence="1">Uncharacterized protein</fullName>
    </submittedName>
</protein>
<accession>A0A6L5Z348</accession>
<organism evidence="1 2">
    <name type="scientific">Halovulum marinum</name>
    <dbReference type="NCBI Taxonomy" id="2662447"/>
    <lineage>
        <taxon>Bacteria</taxon>
        <taxon>Pseudomonadati</taxon>
        <taxon>Pseudomonadota</taxon>
        <taxon>Alphaproteobacteria</taxon>
        <taxon>Rhodobacterales</taxon>
        <taxon>Paracoccaceae</taxon>
        <taxon>Halovulum</taxon>
    </lineage>
</organism>
<dbReference type="RefSeq" id="WP_154446996.1">
    <property type="nucleotide sequence ID" value="NZ_WIND01000010.1"/>
</dbReference>
<evidence type="ECO:0000313" key="1">
    <source>
        <dbReference type="EMBL" id="MSU90500.1"/>
    </source>
</evidence>
<reference evidence="1 2" key="1">
    <citation type="submission" date="2019-10" db="EMBL/GenBank/DDBJ databases">
        <title>Cognatihalovulum marinum gen. nov. sp. nov., a new member of the family Rhodobacteraceae isolated from deep seawater of the Northwest Indian Ocean.</title>
        <authorList>
            <person name="Ruan C."/>
            <person name="Wang J."/>
            <person name="Zheng X."/>
            <person name="Song L."/>
            <person name="Zhu Y."/>
            <person name="Huang Y."/>
            <person name="Lu Z."/>
            <person name="Du W."/>
            <person name="Huang L."/>
            <person name="Dai X."/>
        </authorList>
    </citation>
    <scope>NUCLEOTIDE SEQUENCE [LARGE SCALE GENOMIC DNA]</scope>
    <source>
        <strain evidence="1 2">2CG4</strain>
    </source>
</reference>